<reference evidence="1" key="1">
    <citation type="submission" date="2022-06" db="EMBL/GenBank/DDBJ databases">
        <title>Phylogenomic reconstructions and comparative analyses of Kickxellomycotina fungi.</title>
        <authorList>
            <person name="Reynolds N.K."/>
            <person name="Stajich J.E."/>
            <person name="Barry K."/>
            <person name="Grigoriev I.V."/>
            <person name="Crous P."/>
            <person name="Smith M.E."/>
        </authorList>
    </citation>
    <scope>NUCLEOTIDE SEQUENCE</scope>
    <source>
        <strain evidence="1">RSA 2271</strain>
    </source>
</reference>
<evidence type="ECO:0000313" key="2">
    <source>
        <dbReference type="Proteomes" id="UP001145114"/>
    </source>
</evidence>
<keyword evidence="2" id="KW-1185">Reference proteome</keyword>
<dbReference type="EMBL" id="JAMZIH010001097">
    <property type="protein sequence ID" value="KAJ1678510.1"/>
    <property type="molecule type" value="Genomic_DNA"/>
</dbReference>
<name>A0ACC1HR66_9FUNG</name>
<feature type="non-terminal residue" evidence="1">
    <location>
        <position position="709"/>
    </location>
</feature>
<evidence type="ECO:0000313" key="1">
    <source>
        <dbReference type="EMBL" id="KAJ1678510.1"/>
    </source>
</evidence>
<dbReference type="Proteomes" id="UP001145114">
    <property type="component" value="Unassembled WGS sequence"/>
</dbReference>
<protein>
    <submittedName>
        <fullName evidence="1">Uncharacterized protein</fullName>
    </submittedName>
</protein>
<proteinExistence type="predicted"/>
<organism evidence="1 2">
    <name type="scientific">Spiromyces aspiralis</name>
    <dbReference type="NCBI Taxonomy" id="68401"/>
    <lineage>
        <taxon>Eukaryota</taxon>
        <taxon>Fungi</taxon>
        <taxon>Fungi incertae sedis</taxon>
        <taxon>Zoopagomycota</taxon>
        <taxon>Kickxellomycotina</taxon>
        <taxon>Kickxellomycetes</taxon>
        <taxon>Kickxellales</taxon>
        <taxon>Kickxellaceae</taxon>
        <taxon>Spiromyces</taxon>
    </lineage>
</organism>
<comment type="caution">
    <text evidence="1">The sequence shown here is derived from an EMBL/GenBank/DDBJ whole genome shotgun (WGS) entry which is preliminary data.</text>
</comment>
<gene>
    <name evidence="1" type="ORF">EV182_003905</name>
</gene>
<sequence length="709" mass="78367">MSSWSAISSFIHYSAAQTSLQCDNSSEAFKHLLKVFKDTSVEASVQRSNFKTLMDLYPSLINSEGGDAVSLRPPAPRIDSRRVQVSTALGKVGNDAPMIWDRGGSRPILLKPAEAEKTTTYCSIGEVLQVTLVLVNPLHIDFDVTEFTVVTDAERPQMVDVSTIDRITLRAGDSVQVALTIRAVEQGTFSIRGARFVLAGLIPCFVPLSLRGKRLNETKAQRVQRARGPDRFYSLRASPEYTNYSVAVKEVPEKLMSGETRKLQMSLTNNGPRAIRQVCVWASHPSFFHFQERQDFVMSPVYPRCEVTMPTTRQWRVRNTTSTVEPIWLPLPGTVRDDEPPQVGPGEICTLDLWIRGDRVGMHDLELLVGCSTEPCPVMGTANLGVDDDHERSNSSSTAITMRTLCMRFDCVVTPSLRINAFVRSSERDPRKKILGVEVENLDPHHGITLLQCTSVSCTYQLAALFEGQRAAILHADTVAPGQVSNLVYMVKPGATPLQSDEDGRQKSPEQFFIDALGRFVYNRSEASDHGREEGDNAAQTPGDIPLTYSSLPLADNVAVDIAGEALRSYLLKARTRWRINAATKMFPLIPTSRISSIFPLYETNSFDFILFWSNADGSVQGHHSITGIDLGTPKDYFIDALMGSKSMSMPSRAPLMAEAIQERRALIRGVLQAASARQAQDHSPLFVVTDAPSRVPARSLPDSFTYVP</sequence>
<accession>A0ACC1HR66</accession>